<dbReference type="AlphaFoldDB" id="W4V7S1"/>
<evidence type="ECO:0000256" key="1">
    <source>
        <dbReference type="SAM" id="Phobius"/>
    </source>
</evidence>
<sequence length="279" mass="32352">MQNMSLLQFILVSFSEQVIFVFLGTFSIGKYSYLKTRSNHYRILITAILVTFISYILREKLGLVSEGPLLVLFVDIILIILIMKFNFYEAVTASVLGFSLIMLVEIPFSVIITMILGIDGEKELYQNALNFAIFVSIIRSLHIILAVSIYRFKFKVVNMENTNIRTKVYYLQLIVYLISLCTIAFLAFLMTRMLIFEKTIMTLYQNVYLLKLNIFVSLFVTIILTLAVKNIHEFYKNRSTLNNNEILQSIEYIYRLVDEQNIGEAKDALISLKSHIDKH</sequence>
<protein>
    <submittedName>
        <fullName evidence="2">Uncharacterized protein</fullName>
    </submittedName>
</protein>
<dbReference type="RefSeq" id="WP_038289446.1">
    <property type="nucleotide sequence ID" value="NZ_BAVR01000033.1"/>
</dbReference>
<reference evidence="2" key="1">
    <citation type="journal article" date="2014" name="Genome Announc.">
        <title>Draft Genome Sequence of Clostridium straminisolvens Strain JCM 21531T, Isolated from a Cellulose-Degrading Bacterial Community.</title>
        <authorList>
            <person name="Yuki M."/>
            <person name="Oshima K."/>
            <person name="Suda W."/>
            <person name="Sakamoto M."/>
            <person name="Kitamura K."/>
            <person name="Iida T."/>
            <person name="Hattori M."/>
            <person name="Ohkuma M."/>
        </authorList>
    </citation>
    <scope>NUCLEOTIDE SEQUENCE [LARGE SCALE GENOMIC DNA]</scope>
    <source>
        <strain evidence="2">JCM 21531</strain>
    </source>
</reference>
<accession>W4V7S1</accession>
<proteinExistence type="predicted"/>
<keyword evidence="1" id="KW-1133">Transmembrane helix</keyword>
<feature type="transmembrane region" description="Helical" evidence="1">
    <location>
        <begin position="173"/>
        <end position="195"/>
    </location>
</feature>
<feature type="transmembrane region" description="Helical" evidence="1">
    <location>
        <begin position="69"/>
        <end position="88"/>
    </location>
</feature>
<feature type="transmembrane region" description="Helical" evidence="1">
    <location>
        <begin position="128"/>
        <end position="152"/>
    </location>
</feature>
<feature type="transmembrane region" description="Helical" evidence="1">
    <location>
        <begin position="207"/>
        <end position="228"/>
    </location>
</feature>
<evidence type="ECO:0000313" key="3">
    <source>
        <dbReference type="Proteomes" id="UP000019109"/>
    </source>
</evidence>
<gene>
    <name evidence="2" type="ORF">JCM21531_2784</name>
</gene>
<keyword evidence="1" id="KW-0472">Membrane</keyword>
<name>W4V7S1_9FIRM</name>
<feature type="transmembrane region" description="Helical" evidence="1">
    <location>
        <begin position="6"/>
        <end position="28"/>
    </location>
</feature>
<feature type="transmembrane region" description="Helical" evidence="1">
    <location>
        <begin position="40"/>
        <end position="57"/>
    </location>
</feature>
<keyword evidence="3" id="KW-1185">Reference proteome</keyword>
<dbReference type="OrthoDB" id="2082512at2"/>
<keyword evidence="1" id="KW-0812">Transmembrane</keyword>
<evidence type="ECO:0000313" key="2">
    <source>
        <dbReference type="EMBL" id="GAE89277.1"/>
    </source>
</evidence>
<dbReference type="Proteomes" id="UP000019109">
    <property type="component" value="Unassembled WGS sequence"/>
</dbReference>
<feature type="transmembrane region" description="Helical" evidence="1">
    <location>
        <begin position="95"/>
        <end position="116"/>
    </location>
</feature>
<comment type="caution">
    <text evidence="2">The sequence shown here is derived from an EMBL/GenBank/DDBJ whole genome shotgun (WGS) entry which is preliminary data.</text>
</comment>
<organism evidence="2 3">
    <name type="scientific">Acetivibrio straminisolvens JCM 21531</name>
    <dbReference type="NCBI Taxonomy" id="1294263"/>
    <lineage>
        <taxon>Bacteria</taxon>
        <taxon>Bacillati</taxon>
        <taxon>Bacillota</taxon>
        <taxon>Clostridia</taxon>
        <taxon>Eubacteriales</taxon>
        <taxon>Oscillospiraceae</taxon>
        <taxon>Acetivibrio</taxon>
    </lineage>
</organism>
<dbReference type="EMBL" id="BAVR01000033">
    <property type="protein sequence ID" value="GAE89277.1"/>
    <property type="molecule type" value="Genomic_DNA"/>
</dbReference>